<evidence type="ECO:0000313" key="6">
    <source>
        <dbReference type="Proteomes" id="UP000048600"/>
    </source>
</evidence>
<reference evidence="4 8" key="3">
    <citation type="submission" date="2016-04" db="EMBL/GenBank/DDBJ databases">
        <authorList>
            <person name="Bigi M."/>
            <person name="Bigi F."/>
            <person name="Soria M.A."/>
        </authorList>
    </citation>
    <scope>NUCLEOTIDE SEQUENCE [LARGE SCALE GENOMIC DNA]</scope>
    <source>
        <strain evidence="4 8">6548</strain>
    </source>
</reference>
<evidence type="ECO:0000313" key="7">
    <source>
        <dbReference type="Proteomes" id="UP000050139"/>
    </source>
</evidence>
<reference evidence="5 6" key="2">
    <citation type="submission" date="2015-03" db="EMBL/GenBank/DDBJ databases">
        <authorList>
            <consortium name="Pathogen Informatics"/>
        </authorList>
    </citation>
    <scope>NUCLEOTIDE SEQUENCE [LARGE SCALE GENOMIC DNA]</scope>
    <source>
        <strain evidence="2 5">D00501624</strain>
        <strain evidence="3 6">P00601463</strain>
    </source>
</reference>
<organism evidence="3 6">
    <name type="scientific">Mycobacterium tuberculosis</name>
    <dbReference type="NCBI Taxonomy" id="1773"/>
    <lineage>
        <taxon>Bacteria</taxon>
        <taxon>Bacillati</taxon>
        <taxon>Actinomycetota</taxon>
        <taxon>Actinomycetes</taxon>
        <taxon>Mycobacteriales</taxon>
        <taxon>Mycobacteriaceae</taxon>
        <taxon>Mycobacterium</taxon>
        <taxon>Mycobacterium tuberculosis complex</taxon>
    </lineage>
</organism>
<reference evidence="4 8" key="4">
    <citation type="submission" date="2017-02" db="EMBL/GenBank/DDBJ databases">
        <title>Protein polymorphisms may explain contrasting epidemiological fitness of two variants of a multidrug-resistant Mycobacterium tuberculosis strain.</title>
        <authorList>
            <person name="Bigi M.M."/>
            <person name="Lopez B."/>
            <person name="Blanco F.C."/>
            <person name="Sasiain M.C."/>
            <person name="De La Barrera S."/>
            <person name="Ritacco V."/>
            <person name="Bigi F."/>
            <person name="Soria M.A."/>
        </authorList>
    </citation>
    <scope>NUCLEOTIDE SEQUENCE [LARGE SCALE GENOMIC DNA]</scope>
    <source>
        <strain evidence="4 8">6548</strain>
    </source>
</reference>
<dbReference type="AlphaFoldDB" id="A0A655MJW3"/>
<evidence type="ECO:0000313" key="2">
    <source>
        <dbReference type="EMBL" id="CNV72531.1"/>
    </source>
</evidence>
<dbReference type="Proteomes" id="UP000048600">
    <property type="component" value="Unassembled WGS sequence"/>
</dbReference>
<accession>A0A655MJW3</accession>
<dbReference type="EMBL" id="COPH01000030">
    <property type="protein sequence ID" value="CLW80037.1"/>
    <property type="molecule type" value="Genomic_DNA"/>
</dbReference>
<dbReference type="Proteomes" id="UP000039217">
    <property type="component" value="Unassembled WGS sequence"/>
</dbReference>
<name>A0A655MJW3_MYCTX</name>
<dbReference type="EMBL" id="CHKL01000925">
    <property type="protein sequence ID" value="COX45987.1"/>
    <property type="molecule type" value="Genomic_DNA"/>
</dbReference>
<dbReference type="Proteomes" id="UP000189452">
    <property type="component" value="Chromosome"/>
</dbReference>
<proteinExistence type="predicted"/>
<evidence type="ECO:0000313" key="1">
    <source>
        <dbReference type="EMBL" id="CLW80037.1"/>
    </source>
</evidence>
<evidence type="ECO:0000313" key="8">
    <source>
        <dbReference type="Proteomes" id="UP000189452"/>
    </source>
</evidence>
<evidence type="ECO:0000313" key="4">
    <source>
        <dbReference type="EMBL" id="OMH60025.1"/>
    </source>
</evidence>
<gene>
    <name evidence="4" type="ORF">A4S10_02196</name>
    <name evidence="2" type="ORF">ERS007661_02986</name>
    <name evidence="3" type="ORF">ERS007741_04424</name>
    <name evidence="1" type="ORF">ERS094118_03330</name>
</gene>
<dbReference type="Proteomes" id="UP000050139">
    <property type="component" value="Unassembled WGS sequence"/>
</dbReference>
<evidence type="ECO:0000313" key="5">
    <source>
        <dbReference type="Proteomes" id="UP000039217"/>
    </source>
</evidence>
<evidence type="ECO:0000313" key="3">
    <source>
        <dbReference type="EMBL" id="COX45987.1"/>
    </source>
</evidence>
<reference evidence="1 7" key="1">
    <citation type="submission" date="2015-03" db="EMBL/GenBank/DDBJ databases">
        <authorList>
            <consortium name="Pathogen Informatics"/>
            <person name="Murphy D."/>
        </authorList>
    </citation>
    <scope>NUCLEOTIDE SEQUENCE [LARGE SCALE GENOMIC DNA]</scope>
    <source>
        <strain evidence="1 7">0268S</strain>
    </source>
</reference>
<dbReference type="EMBL" id="LWDQ01000001">
    <property type="protein sequence ID" value="OMH60025.1"/>
    <property type="molecule type" value="Genomic_DNA"/>
</dbReference>
<dbReference type="EMBL" id="CQQC01001192">
    <property type="protein sequence ID" value="CNV72531.1"/>
    <property type="molecule type" value="Genomic_DNA"/>
</dbReference>
<sequence length="62" mass="7078">MVMLVLELSAGRYLLKMNLAPWEQCRMVMLVLELSAGRWLSSNDWAQTEQHRMGILQASSPS</sequence>
<protein>
    <submittedName>
        <fullName evidence="3">Uncharacterized protein</fullName>
    </submittedName>
</protein>